<evidence type="ECO:0000259" key="2">
    <source>
        <dbReference type="Pfam" id="PF09967"/>
    </source>
</evidence>
<accession>A0A1G7LSD5</accession>
<dbReference type="InterPro" id="IPR025154">
    <property type="entry name" value="Put_metallopeptidase_dom"/>
</dbReference>
<feature type="domain" description="VWA-like" evidence="2">
    <location>
        <begin position="294"/>
        <end position="420"/>
    </location>
</feature>
<sequence length="422" mass="46772">MLPEKIQAARFRLMNERPYIAAALLSLQTVEDINLDTMAVDKKWRLYYDPAVAEKWSVDELVAVLYHEVLHMLRDHLGRLVNYPVRIANIAADAEINDDILKEGFKLPGNPVTPESIQMDPGLLAEEYAEELMKRTQEEIQAILQMFDIKGIGIDSSEQSGQGSKPKPGGGICGSIATGQSEPWELDGTNENNKEAPGLSQTELEILRKTVAEEIKNYERTHGRGSVPGYLSRWAEEKLKPKIDWRKELTATIRNTVANIAGMVDYSYSKPSRRQSVVNNIILPSMRQPLVSAAVVIDTSGSMSDEMLSQAVVEVNGVLYALGFRDRIWYIACDADVHVTKKISSIKQIKLEGGGGTDMGKGIEAASSLNPKPDVCIVLTDGYTPWPKDAPQKMKVIVGLIIEKGDSVPKVPDWAKKVEIRM</sequence>
<protein>
    <submittedName>
        <fullName evidence="4">Predicted metal-dependent peptidase</fullName>
    </submittedName>
</protein>
<dbReference type="SUPFAM" id="SSF53300">
    <property type="entry name" value="vWA-like"/>
    <property type="match status" value="1"/>
</dbReference>
<dbReference type="Gene3D" id="3.40.50.410">
    <property type="entry name" value="von Willebrand factor, type A domain"/>
    <property type="match status" value="1"/>
</dbReference>
<proteinExistence type="predicted"/>
<dbReference type="Pfam" id="PF13203">
    <property type="entry name" value="DUF2201_N"/>
    <property type="match status" value="1"/>
</dbReference>
<dbReference type="PANTHER" id="PTHR38730:SF1">
    <property type="entry name" value="SLL7028 PROTEIN"/>
    <property type="match status" value="1"/>
</dbReference>
<evidence type="ECO:0000313" key="4">
    <source>
        <dbReference type="EMBL" id="SDF52311.1"/>
    </source>
</evidence>
<dbReference type="Proteomes" id="UP000183404">
    <property type="component" value="Unassembled WGS sequence"/>
</dbReference>
<dbReference type="RefSeq" id="WP_074592309.1">
    <property type="nucleotide sequence ID" value="NZ_FNBS01000015.1"/>
</dbReference>
<feature type="domain" description="Putative metallopeptidase" evidence="3">
    <location>
        <begin position="4"/>
        <end position="287"/>
    </location>
</feature>
<evidence type="ECO:0000313" key="5">
    <source>
        <dbReference type="Proteomes" id="UP000183404"/>
    </source>
</evidence>
<dbReference type="InterPro" id="IPR018698">
    <property type="entry name" value="VWA-like_dom"/>
</dbReference>
<evidence type="ECO:0000256" key="1">
    <source>
        <dbReference type="SAM" id="MobiDB-lite"/>
    </source>
</evidence>
<dbReference type="InterPro" id="IPR036465">
    <property type="entry name" value="vWFA_dom_sf"/>
</dbReference>
<organism evidence="4 5">
    <name type="scientific">Thermoanaerobacter thermohydrosulfuricus</name>
    <name type="common">Clostridium thermohydrosulfuricum</name>
    <dbReference type="NCBI Taxonomy" id="1516"/>
    <lineage>
        <taxon>Bacteria</taxon>
        <taxon>Bacillati</taxon>
        <taxon>Bacillota</taxon>
        <taxon>Clostridia</taxon>
        <taxon>Thermoanaerobacterales</taxon>
        <taxon>Thermoanaerobacteraceae</taxon>
        <taxon>Thermoanaerobacter</taxon>
    </lineage>
</organism>
<dbReference type="EMBL" id="FNBS01000015">
    <property type="protein sequence ID" value="SDF52311.1"/>
    <property type="molecule type" value="Genomic_DNA"/>
</dbReference>
<dbReference type="Pfam" id="PF09967">
    <property type="entry name" value="DUF2201"/>
    <property type="match status" value="1"/>
</dbReference>
<evidence type="ECO:0000259" key="3">
    <source>
        <dbReference type="Pfam" id="PF13203"/>
    </source>
</evidence>
<name>A0A1G7LSD5_THETY</name>
<dbReference type="AlphaFoldDB" id="A0A1G7LSD5"/>
<gene>
    <name evidence="4" type="ORF">SAMN04244560_00860</name>
</gene>
<dbReference type="PANTHER" id="PTHR38730">
    <property type="entry name" value="SLL7028 PROTEIN"/>
    <property type="match status" value="1"/>
</dbReference>
<feature type="region of interest" description="Disordered" evidence="1">
    <location>
        <begin position="155"/>
        <end position="198"/>
    </location>
</feature>
<reference evidence="4 5" key="1">
    <citation type="submission" date="2016-10" db="EMBL/GenBank/DDBJ databases">
        <authorList>
            <person name="de Groot N.N."/>
        </authorList>
    </citation>
    <scope>NUCLEOTIDE SEQUENCE [LARGE SCALE GENOMIC DNA]</scope>
    <source>
        <strain evidence="4 5">DSM 569</strain>
    </source>
</reference>